<dbReference type="AlphaFoldDB" id="A0A0D2MHF8"/>
<name>A0A0D2MHF8_9CHLO</name>
<evidence type="ECO:0000256" key="1">
    <source>
        <dbReference type="SAM" id="MobiDB-lite"/>
    </source>
</evidence>
<proteinExistence type="predicted"/>
<keyword evidence="3" id="KW-1185">Reference proteome</keyword>
<accession>A0A0D2MHF8</accession>
<evidence type="ECO:0000313" key="2">
    <source>
        <dbReference type="EMBL" id="KIZ02510.1"/>
    </source>
</evidence>
<sequence length="75" mass="8324">GTRRARPNRRQRPMGQHHGRHGPHTPPAGGRRGLQRQQLGQQRGRQQRRRGGGKQQRAGGAFVLRSHLPLAGACI</sequence>
<dbReference type="KEGG" id="mng:MNEG_5453"/>
<evidence type="ECO:0000313" key="3">
    <source>
        <dbReference type="Proteomes" id="UP000054498"/>
    </source>
</evidence>
<dbReference type="RefSeq" id="XP_013901529.1">
    <property type="nucleotide sequence ID" value="XM_014046075.1"/>
</dbReference>
<feature type="non-terminal residue" evidence="2">
    <location>
        <position position="75"/>
    </location>
</feature>
<gene>
    <name evidence="2" type="ORF">MNEG_5453</name>
</gene>
<dbReference type="Proteomes" id="UP000054498">
    <property type="component" value="Unassembled WGS sequence"/>
</dbReference>
<dbReference type="GeneID" id="25738330"/>
<dbReference type="EMBL" id="KK101032">
    <property type="protein sequence ID" value="KIZ02510.1"/>
    <property type="molecule type" value="Genomic_DNA"/>
</dbReference>
<feature type="compositionally biased region" description="Low complexity" evidence="1">
    <location>
        <begin position="35"/>
        <end position="44"/>
    </location>
</feature>
<protein>
    <submittedName>
        <fullName evidence="2">Uncharacterized protein</fullName>
    </submittedName>
</protein>
<feature type="region of interest" description="Disordered" evidence="1">
    <location>
        <begin position="1"/>
        <end position="62"/>
    </location>
</feature>
<feature type="compositionally biased region" description="Basic residues" evidence="1">
    <location>
        <begin position="1"/>
        <end position="23"/>
    </location>
</feature>
<reference evidence="2 3" key="1">
    <citation type="journal article" date="2013" name="BMC Genomics">
        <title>Reconstruction of the lipid metabolism for the microalga Monoraphidium neglectum from its genome sequence reveals characteristics suitable for biofuel production.</title>
        <authorList>
            <person name="Bogen C."/>
            <person name="Al-Dilaimi A."/>
            <person name="Albersmeier A."/>
            <person name="Wichmann J."/>
            <person name="Grundmann M."/>
            <person name="Rupp O."/>
            <person name="Lauersen K.J."/>
            <person name="Blifernez-Klassen O."/>
            <person name="Kalinowski J."/>
            <person name="Goesmann A."/>
            <person name="Mussgnug J.H."/>
            <person name="Kruse O."/>
        </authorList>
    </citation>
    <scope>NUCLEOTIDE SEQUENCE [LARGE SCALE GENOMIC DNA]</scope>
    <source>
        <strain evidence="2 3">SAG 48.87</strain>
    </source>
</reference>
<organism evidence="2 3">
    <name type="scientific">Monoraphidium neglectum</name>
    <dbReference type="NCBI Taxonomy" id="145388"/>
    <lineage>
        <taxon>Eukaryota</taxon>
        <taxon>Viridiplantae</taxon>
        <taxon>Chlorophyta</taxon>
        <taxon>core chlorophytes</taxon>
        <taxon>Chlorophyceae</taxon>
        <taxon>CS clade</taxon>
        <taxon>Sphaeropleales</taxon>
        <taxon>Selenastraceae</taxon>
        <taxon>Monoraphidium</taxon>
    </lineage>
</organism>
<feature type="non-terminal residue" evidence="2">
    <location>
        <position position="1"/>
    </location>
</feature>